<evidence type="ECO:0000313" key="5">
    <source>
        <dbReference type="Proteomes" id="UP000050509"/>
    </source>
</evidence>
<dbReference type="Gene3D" id="2.130.10.10">
    <property type="entry name" value="YVTN repeat-like/Quinoprotein amine dehydrogenase"/>
    <property type="match status" value="1"/>
</dbReference>
<dbReference type="SUPFAM" id="SSF50978">
    <property type="entry name" value="WD40 repeat-like"/>
    <property type="match status" value="1"/>
</dbReference>
<dbReference type="InterPro" id="IPR036322">
    <property type="entry name" value="WD40_repeat_dom_sf"/>
</dbReference>
<evidence type="ECO:0000256" key="2">
    <source>
        <dbReference type="ARBA" id="ARBA00022737"/>
    </source>
</evidence>
<dbReference type="InterPro" id="IPR015943">
    <property type="entry name" value="WD40/YVTN_repeat-like_dom_sf"/>
</dbReference>
<dbReference type="AlphaFoldDB" id="A0A0N8PRU7"/>
<dbReference type="SUPFAM" id="SSF52540">
    <property type="entry name" value="P-loop containing nucleoside triphosphate hydrolases"/>
    <property type="match status" value="1"/>
</dbReference>
<dbReference type="PROSITE" id="PS50294">
    <property type="entry name" value="WD_REPEATS_REGION"/>
    <property type="match status" value="3"/>
</dbReference>
<dbReference type="InterPro" id="IPR001680">
    <property type="entry name" value="WD40_rpt"/>
</dbReference>
<dbReference type="PANTHER" id="PTHR19879">
    <property type="entry name" value="TRANSCRIPTION INITIATION FACTOR TFIID"/>
    <property type="match status" value="1"/>
</dbReference>
<keyword evidence="2" id="KW-0677">Repeat</keyword>
<accession>A0A0N8PRU7</accession>
<protein>
    <submittedName>
        <fullName evidence="4">Uncharacterized protein</fullName>
    </submittedName>
</protein>
<keyword evidence="5" id="KW-1185">Reference proteome</keyword>
<comment type="caution">
    <text evidence="4">The sequence shown here is derived from an EMBL/GenBank/DDBJ whole genome shotgun (WGS) entry which is preliminary data.</text>
</comment>
<dbReference type="EMBL" id="LJCR01001158">
    <property type="protein sequence ID" value="KPV50917.1"/>
    <property type="molecule type" value="Genomic_DNA"/>
</dbReference>
<keyword evidence="1 3" id="KW-0853">WD repeat</keyword>
<dbReference type="SMART" id="SM00320">
    <property type="entry name" value="WD40"/>
    <property type="match status" value="4"/>
</dbReference>
<dbReference type="PRINTS" id="PR00320">
    <property type="entry name" value="GPROTEINBRPT"/>
</dbReference>
<feature type="repeat" description="WD" evidence="3">
    <location>
        <begin position="88"/>
        <end position="129"/>
    </location>
</feature>
<evidence type="ECO:0000256" key="1">
    <source>
        <dbReference type="ARBA" id="ARBA00022574"/>
    </source>
</evidence>
<feature type="repeat" description="WD" evidence="3">
    <location>
        <begin position="8"/>
        <end position="42"/>
    </location>
</feature>
<name>A0A0N8PRU7_9CHLR</name>
<dbReference type="Pfam" id="PF00400">
    <property type="entry name" value="WD40"/>
    <property type="match status" value="4"/>
</dbReference>
<feature type="repeat" description="WD" evidence="3">
    <location>
        <begin position="130"/>
        <end position="171"/>
    </location>
</feature>
<dbReference type="Proteomes" id="UP000050509">
    <property type="component" value="Unassembled WGS sequence"/>
</dbReference>
<dbReference type="PANTHER" id="PTHR19879:SF9">
    <property type="entry name" value="TRANSCRIPTION INITIATION FACTOR TFIID SUBUNIT 5"/>
    <property type="match status" value="1"/>
</dbReference>
<evidence type="ECO:0000313" key="4">
    <source>
        <dbReference type="EMBL" id="KPV50917.1"/>
    </source>
</evidence>
<evidence type="ECO:0000256" key="3">
    <source>
        <dbReference type="PROSITE-ProRule" id="PRU00221"/>
    </source>
</evidence>
<dbReference type="Gene3D" id="3.40.50.300">
    <property type="entry name" value="P-loop containing nucleotide triphosphate hydrolases"/>
    <property type="match status" value="1"/>
</dbReference>
<dbReference type="PROSITE" id="PS50082">
    <property type="entry name" value="WD_REPEATS_2"/>
    <property type="match status" value="3"/>
</dbReference>
<feature type="non-terminal residue" evidence="4">
    <location>
        <position position="345"/>
    </location>
</feature>
<organism evidence="4 5">
    <name type="scientific">Kouleothrix aurantiaca</name>
    <dbReference type="NCBI Taxonomy" id="186479"/>
    <lineage>
        <taxon>Bacteria</taxon>
        <taxon>Bacillati</taxon>
        <taxon>Chloroflexota</taxon>
        <taxon>Chloroflexia</taxon>
        <taxon>Chloroflexales</taxon>
        <taxon>Roseiflexineae</taxon>
        <taxon>Roseiflexaceae</taxon>
        <taxon>Kouleothrix</taxon>
    </lineage>
</organism>
<dbReference type="CDD" id="cd00200">
    <property type="entry name" value="WD40"/>
    <property type="match status" value="1"/>
</dbReference>
<reference evidence="4 5" key="1">
    <citation type="submission" date="2015-09" db="EMBL/GenBank/DDBJ databases">
        <title>Draft genome sequence of Kouleothrix aurantiaca JCM 19913.</title>
        <authorList>
            <person name="Hemp J."/>
        </authorList>
    </citation>
    <scope>NUCLEOTIDE SEQUENCE [LARGE SCALE GENOMIC DNA]</scope>
    <source>
        <strain evidence="4 5">COM-B</strain>
    </source>
</reference>
<dbReference type="InterPro" id="IPR020472">
    <property type="entry name" value="WD40_PAC1"/>
</dbReference>
<gene>
    <name evidence="4" type="ORF">SE17_24175</name>
</gene>
<dbReference type="InterPro" id="IPR027417">
    <property type="entry name" value="P-loop_NTPase"/>
</dbReference>
<sequence length="345" mass="36180">MLEFPTWIRHVAWSPDGTQVAGGGDDGTVYLWNAINGTSLYQLPGHHSMVTRLAGGPDGAQLVSAGGTSAGGELLVWDVQRGECVHAITDHPGIVYAVAWGASAEVLISGGADGTLRWWDAGTGVCIRVHEAHQGRVQSLRRSPDGRTLASCGDGGAIRIWDLHSGALLQTIRRDRPYERLDITGTAGMSDAQRASLIALGAHEELDAQEIDAANSTPSRAIISYGVHKQQAGGDRNEVIGLPIQPTSFVGRNDELDAIERLLADRACRLVTLIGPGGIGKTRLALAAAARHSGTFADGVAFVPLASITTPGQIVFAIGDALALGFAGQADPTAHLLGHLRARHM</sequence>
<proteinExistence type="predicted"/>